<keyword evidence="5 12" id="KW-0812">Transmembrane</keyword>
<dbReference type="SUPFAM" id="SSF56935">
    <property type="entry name" value="Porins"/>
    <property type="match status" value="1"/>
</dbReference>
<dbReference type="EMBL" id="AP017928">
    <property type="protein sequence ID" value="BBA34769.1"/>
    <property type="molecule type" value="Genomic_DNA"/>
</dbReference>
<gene>
    <name evidence="14" type="ORF">sS8_2824</name>
</gene>
<keyword evidence="11 12" id="KW-0998">Cell outer membrane</keyword>
<dbReference type="AlphaFoldDB" id="A0A250KYA3"/>
<organism evidence="14 15">
    <name type="scientific">Methylocaldum marinum</name>
    <dbReference type="NCBI Taxonomy" id="1432792"/>
    <lineage>
        <taxon>Bacteria</taxon>
        <taxon>Pseudomonadati</taxon>
        <taxon>Pseudomonadota</taxon>
        <taxon>Gammaproteobacteria</taxon>
        <taxon>Methylococcales</taxon>
        <taxon>Methylococcaceae</taxon>
        <taxon>Methylocaldum</taxon>
    </lineage>
</organism>
<dbReference type="GO" id="GO:0015344">
    <property type="term" value="F:siderophore uptake transmembrane transporter activity"/>
    <property type="evidence" value="ECO:0007669"/>
    <property type="project" value="TreeGrafter"/>
</dbReference>
<feature type="domain" description="TonB-dependent receptor-like beta-barrel" evidence="13">
    <location>
        <begin position="5"/>
        <end position="209"/>
    </location>
</feature>
<name>A0A250KYA3_9GAMM</name>
<evidence type="ECO:0000256" key="2">
    <source>
        <dbReference type="ARBA" id="ARBA00022448"/>
    </source>
</evidence>
<keyword evidence="9" id="KW-0798">TonB box</keyword>
<dbReference type="PROSITE" id="PS52016">
    <property type="entry name" value="TONB_DEPENDENT_REC_3"/>
    <property type="match status" value="1"/>
</dbReference>
<evidence type="ECO:0000256" key="12">
    <source>
        <dbReference type="PROSITE-ProRule" id="PRU01360"/>
    </source>
</evidence>
<evidence type="ECO:0000313" key="14">
    <source>
        <dbReference type="EMBL" id="BBA34769.1"/>
    </source>
</evidence>
<evidence type="ECO:0000256" key="10">
    <source>
        <dbReference type="ARBA" id="ARBA00023136"/>
    </source>
</evidence>
<dbReference type="InterPro" id="IPR039426">
    <property type="entry name" value="TonB-dep_rcpt-like"/>
</dbReference>
<protein>
    <submittedName>
        <fullName evidence="14">TonB-dependent siderophore receptor</fullName>
    </submittedName>
</protein>
<dbReference type="PANTHER" id="PTHR32552">
    <property type="entry name" value="FERRICHROME IRON RECEPTOR-RELATED"/>
    <property type="match status" value="1"/>
</dbReference>
<keyword evidence="14" id="KW-0675">Receptor</keyword>
<keyword evidence="15" id="KW-1185">Reference proteome</keyword>
<dbReference type="InterPro" id="IPR000531">
    <property type="entry name" value="Beta-barrel_TonB"/>
</dbReference>
<evidence type="ECO:0000256" key="6">
    <source>
        <dbReference type="ARBA" id="ARBA00022729"/>
    </source>
</evidence>
<dbReference type="Proteomes" id="UP000266313">
    <property type="component" value="Chromosome"/>
</dbReference>
<evidence type="ECO:0000256" key="9">
    <source>
        <dbReference type="ARBA" id="ARBA00023077"/>
    </source>
</evidence>
<evidence type="ECO:0000256" key="1">
    <source>
        <dbReference type="ARBA" id="ARBA00004571"/>
    </source>
</evidence>
<keyword evidence="2 12" id="KW-0813">Transport</keyword>
<dbReference type="Gene3D" id="2.40.170.20">
    <property type="entry name" value="TonB-dependent receptor, beta-barrel domain"/>
    <property type="match status" value="1"/>
</dbReference>
<comment type="subcellular location">
    <subcellularLocation>
        <location evidence="1 12">Cell outer membrane</location>
        <topology evidence="1 12">Multi-pass membrane protein</topology>
    </subcellularLocation>
</comment>
<comment type="similarity">
    <text evidence="12">Belongs to the TonB-dependent receptor family.</text>
</comment>
<reference evidence="14 15" key="1">
    <citation type="submission" date="2016-12" db="EMBL/GenBank/DDBJ databases">
        <title>Genome sequencing of Methylocaldum marinum.</title>
        <authorList>
            <person name="Takeuchi M."/>
            <person name="Kamagata Y."/>
            <person name="Hiraoka S."/>
            <person name="Oshima K."/>
            <person name="Hattori M."/>
            <person name="Iwasaki W."/>
        </authorList>
    </citation>
    <scope>NUCLEOTIDE SEQUENCE [LARGE SCALE GENOMIC DNA]</scope>
    <source>
        <strain evidence="14 15">S8</strain>
    </source>
</reference>
<keyword evidence="7" id="KW-0408">Iron</keyword>
<keyword evidence="3 12" id="KW-1134">Transmembrane beta strand</keyword>
<proteinExistence type="inferred from homology"/>
<dbReference type="InterPro" id="IPR036942">
    <property type="entry name" value="Beta-barrel_TonB_sf"/>
</dbReference>
<dbReference type="PANTHER" id="PTHR32552:SF68">
    <property type="entry name" value="FERRICHROME OUTER MEMBRANE TRANSPORTER_PHAGE RECEPTOR"/>
    <property type="match status" value="1"/>
</dbReference>
<sequence>MATQSPRVGLVYQPWNWLSLYGNYVESLGSANIGVSADGKPFSPETAEQYEAGFKTEFFDKRLTSTVAFYRLTKKNVLVPIPGTAFSDAIGEARSQGVEVDIAGQVTEALSLIATYAYSDAKITKGDNQGNRLWDVPRNSGSLWAKYDLQQEPVRGLSFGAGVYFLGQREGDNGNTFQLPGYGRVDALVKYQLPVASSRLSLQFNVENLLDHRYYVATLADRFSVIPGAPRTFIGSVRIEY</sequence>
<evidence type="ECO:0000256" key="3">
    <source>
        <dbReference type="ARBA" id="ARBA00022452"/>
    </source>
</evidence>
<keyword evidence="10 12" id="KW-0472">Membrane</keyword>
<evidence type="ECO:0000256" key="5">
    <source>
        <dbReference type="ARBA" id="ARBA00022692"/>
    </source>
</evidence>
<evidence type="ECO:0000256" key="8">
    <source>
        <dbReference type="ARBA" id="ARBA00023065"/>
    </source>
</evidence>
<dbReference type="OrthoDB" id="5565838at2"/>
<evidence type="ECO:0000256" key="7">
    <source>
        <dbReference type="ARBA" id="ARBA00023004"/>
    </source>
</evidence>
<accession>A0A250KYA3</accession>
<evidence type="ECO:0000256" key="11">
    <source>
        <dbReference type="ARBA" id="ARBA00023237"/>
    </source>
</evidence>
<evidence type="ECO:0000256" key="4">
    <source>
        <dbReference type="ARBA" id="ARBA00022496"/>
    </source>
</evidence>
<evidence type="ECO:0000259" key="13">
    <source>
        <dbReference type="Pfam" id="PF00593"/>
    </source>
</evidence>
<dbReference type="GO" id="GO:0009279">
    <property type="term" value="C:cell outer membrane"/>
    <property type="evidence" value="ECO:0007669"/>
    <property type="project" value="UniProtKB-SubCell"/>
</dbReference>
<keyword evidence="8" id="KW-0406">Ion transport</keyword>
<keyword evidence="4" id="KW-0410">Iron transport</keyword>
<evidence type="ECO:0000313" key="15">
    <source>
        <dbReference type="Proteomes" id="UP000266313"/>
    </source>
</evidence>
<dbReference type="Pfam" id="PF00593">
    <property type="entry name" value="TonB_dep_Rec_b-barrel"/>
    <property type="match status" value="1"/>
</dbReference>
<dbReference type="RefSeq" id="WP_119630113.1">
    <property type="nucleotide sequence ID" value="NZ_AP017928.1"/>
</dbReference>
<keyword evidence="6" id="KW-0732">Signal</keyword>
<dbReference type="KEGG" id="mmai:sS8_2824"/>